<dbReference type="GO" id="GO:0051539">
    <property type="term" value="F:4 iron, 4 sulfur cluster binding"/>
    <property type="evidence" value="ECO:0007669"/>
    <property type="project" value="UniProtKB-KW"/>
</dbReference>
<sequence>MPEEQGCCGAPVFLGAGDFDTGRKMADTNVQAFRDLDYVISDCATCTSTLKDYSKFLADTPERKEAYTKFGDKVKDISQFLVDVLKLPASAYQPSAEARGKKVTWHDPCHLGRHLGISSQPRQIIESIPDVEYIEMPDADRCCGMAGTFSIYYYDLSKKIADKKMEAIKSTGADIVVSSCPGCEIQLVDGIIRNKMPVKVMHIMELLE</sequence>
<keyword evidence="4" id="KW-0408">Iron</keyword>
<feature type="domain" description="Cysteine-rich" evidence="6">
    <location>
        <begin position="2"/>
        <end position="51"/>
    </location>
</feature>
<dbReference type="GO" id="GO:0046872">
    <property type="term" value="F:metal ion binding"/>
    <property type="evidence" value="ECO:0007669"/>
    <property type="project" value="UniProtKB-KW"/>
</dbReference>
<evidence type="ECO:0000256" key="2">
    <source>
        <dbReference type="ARBA" id="ARBA00022723"/>
    </source>
</evidence>
<evidence type="ECO:0000259" key="6">
    <source>
        <dbReference type="Pfam" id="PF02754"/>
    </source>
</evidence>
<accession>X1EGE3</accession>
<dbReference type="PANTHER" id="PTHR32479:SF20">
    <property type="entry name" value="GLYCOLATE OXIDASE IRON-SULFUR SUBUNIT"/>
    <property type="match status" value="1"/>
</dbReference>
<dbReference type="InterPro" id="IPR004017">
    <property type="entry name" value="Cys_rich_dom"/>
</dbReference>
<dbReference type="Pfam" id="PF02754">
    <property type="entry name" value="CCG"/>
    <property type="match status" value="2"/>
</dbReference>
<evidence type="ECO:0000256" key="1">
    <source>
        <dbReference type="ARBA" id="ARBA00022485"/>
    </source>
</evidence>
<evidence type="ECO:0000256" key="3">
    <source>
        <dbReference type="ARBA" id="ARBA00022737"/>
    </source>
</evidence>
<keyword evidence="5" id="KW-0411">Iron-sulfur</keyword>
<evidence type="ECO:0000256" key="4">
    <source>
        <dbReference type="ARBA" id="ARBA00023004"/>
    </source>
</evidence>
<evidence type="ECO:0000256" key="5">
    <source>
        <dbReference type="ARBA" id="ARBA00023014"/>
    </source>
</evidence>
<dbReference type="AlphaFoldDB" id="X1EGE3"/>
<dbReference type="EMBL" id="BARU01001627">
    <property type="protein sequence ID" value="GAH19410.1"/>
    <property type="molecule type" value="Genomic_DNA"/>
</dbReference>
<protein>
    <recommendedName>
        <fullName evidence="6">Cysteine-rich domain-containing protein</fullName>
    </recommendedName>
</protein>
<proteinExistence type="predicted"/>
<keyword evidence="1" id="KW-0004">4Fe-4S</keyword>
<dbReference type="GO" id="GO:0016491">
    <property type="term" value="F:oxidoreductase activity"/>
    <property type="evidence" value="ECO:0007669"/>
    <property type="project" value="UniProtKB-ARBA"/>
</dbReference>
<feature type="domain" description="Cysteine-rich" evidence="6">
    <location>
        <begin position="103"/>
        <end position="187"/>
    </location>
</feature>
<comment type="caution">
    <text evidence="7">The sequence shown here is derived from an EMBL/GenBank/DDBJ whole genome shotgun (WGS) entry which is preliminary data.</text>
</comment>
<organism evidence="7">
    <name type="scientific">marine sediment metagenome</name>
    <dbReference type="NCBI Taxonomy" id="412755"/>
    <lineage>
        <taxon>unclassified sequences</taxon>
        <taxon>metagenomes</taxon>
        <taxon>ecological metagenomes</taxon>
    </lineage>
</organism>
<evidence type="ECO:0000313" key="7">
    <source>
        <dbReference type="EMBL" id="GAH19410.1"/>
    </source>
</evidence>
<reference evidence="7" key="1">
    <citation type="journal article" date="2014" name="Front. Microbiol.">
        <title>High frequency of phylogenetically diverse reductive dehalogenase-homologous genes in deep subseafloor sedimentary metagenomes.</title>
        <authorList>
            <person name="Kawai M."/>
            <person name="Futagami T."/>
            <person name="Toyoda A."/>
            <person name="Takaki Y."/>
            <person name="Nishi S."/>
            <person name="Hori S."/>
            <person name="Arai W."/>
            <person name="Tsubouchi T."/>
            <person name="Morono Y."/>
            <person name="Uchiyama I."/>
            <person name="Ito T."/>
            <person name="Fujiyama A."/>
            <person name="Inagaki F."/>
            <person name="Takami H."/>
        </authorList>
    </citation>
    <scope>NUCLEOTIDE SEQUENCE</scope>
    <source>
        <strain evidence="7">Expedition CK06-06</strain>
    </source>
</reference>
<keyword evidence="3" id="KW-0677">Repeat</keyword>
<keyword evidence="2" id="KW-0479">Metal-binding</keyword>
<gene>
    <name evidence="7" type="ORF">S03H2_04170</name>
</gene>
<name>X1EGE3_9ZZZZ</name>
<dbReference type="PANTHER" id="PTHR32479">
    <property type="entry name" value="GLYCOLATE OXIDASE IRON-SULFUR SUBUNIT"/>
    <property type="match status" value="1"/>
</dbReference>